<name>A0A1M7AES2_9FLAO</name>
<dbReference type="OrthoDB" id="681022at2"/>
<evidence type="ECO:0008006" key="3">
    <source>
        <dbReference type="Google" id="ProtNLM"/>
    </source>
</evidence>
<organism evidence="1 2">
    <name type="scientific">Chryseobacterium polytrichastri</name>
    <dbReference type="NCBI Taxonomy" id="1302687"/>
    <lineage>
        <taxon>Bacteria</taxon>
        <taxon>Pseudomonadati</taxon>
        <taxon>Bacteroidota</taxon>
        <taxon>Flavobacteriia</taxon>
        <taxon>Flavobacteriales</taxon>
        <taxon>Weeksellaceae</taxon>
        <taxon>Chryseobacterium group</taxon>
        <taxon>Chryseobacterium</taxon>
    </lineage>
</organism>
<sequence>MLTDQEMLIIAERYLKSKAEHFGGSDIEVVILTEETIKKPYGNIYDYQSKEYILTGNFNKSLVGNSQFLVEKKYGRVVGFGTADSLESYIQDYENETMTPSLDLYWYPDEDRFDYK</sequence>
<reference evidence="2" key="1">
    <citation type="submission" date="2016-11" db="EMBL/GenBank/DDBJ databases">
        <authorList>
            <person name="Varghese N."/>
            <person name="Submissions S."/>
        </authorList>
    </citation>
    <scope>NUCLEOTIDE SEQUENCE [LARGE SCALE GENOMIC DNA]</scope>
    <source>
        <strain evidence="2">DSM 26899</strain>
    </source>
</reference>
<evidence type="ECO:0000313" key="1">
    <source>
        <dbReference type="EMBL" id="SHL41212.1"/>
    </source>
</evidence>
<proteinExistence type="predicted"/>
<protein>
    <recommendedName>
        <fullName evidence="3">Immunity protein 35</fullName>
    </recommendedName>
</protein>
<dbReference type="AlphaFoldDB" id="A0A1M7AES2"/>
<accession>A0A1M7AES2</accession>
<gene>
    <name evidence="1" type="ORF">SAMN05444267_101768</name>
</gene>
<dbReference type="EMBL" id="FRAV01000017">
    <property type="protein sequence ID" value="SHL41212.1"/>
    <property type="molecule type" value="Genomic_DNA"/>
</dbReference>
<dbReference type="RefSeq" id="WP_073293156.1">
    <property type="nucleotide sequence ID" value="NZ_FRAV01000017.1"/>
</dbReference>
<dbReference type="Proteomes" id="UP000184364">
    <property type="component" value="Unassembled WGS sequence"/>
</dbReference>
<dbReference type="STRING" id="1302687.SAMN05444267_101768"/>
<evidence type="ECO:0000313" key="2">
    <source>
        <dbReference type="Proteomes" id="UP000184364"/>
    </source>
</evidence>
<keyword evidence="2" id="KW-1185">Reference proteome</keyword>